<sequence length="85" mass="10152">MQVFPDGEIPHLWRVVHEMAGQHLEVLSMENRRPHYAQTLIHWILRSEERKEEPSHGRRETLSQSRQSMCGAFTNMWTEVTARQR</sequence>
<dbReference type="EMBL" id="CCCS020000054">
    <property type="protein sequence ID" value="CDQ11669.1"/>
    <property type="molecule type" value="Genomic_DNA"/>
</dbReference>
<protein>
    <submittedName>
        <fullName evidence="1">Uncharacterized protein</fullName>
    </submittedName>
</protein>
<gene>
    <name evidence="1" type="ORF">AFERRI_580002</name>
</gene>
<reference evidence="1" key="2">
    <citation type="submission" date="2014-07" db="EMBL/GenBank/DDBJ databases">
        <title>Initial genome analysis of the psychrotolerant acidophile Acidithiobacillus ferrivorans CF27: insights into iron and sulfur oxidation pathways and into biofilm formation.</title>
        <authorList>
            <person name="Talla E."/>
            <person name="Hedrich S."/>
            <person name="Mangenot S."/>
            <person name="Ji B."/>
            <person name="Johnson D.B."/>
            <person name="Barbe V."/>
            <person name="Bonnefoy V."/>
        </authorList>
    </citation>
    <scope>NUCLEOTIDE SEQUENCE [LARGE SCALE GENOMIC DNA]</scope>
    <source>
        <strain evidence="1">CF27</strain>
    </source>
</reference>
<reference evidence="1" key="1">
    <citation type="submission" date="2014-03" db="EMBL/GenBank/DDBJ databases">
        <authorList>
            <person name="Genoscope - CEA"/>
        </authorList>
    </citation>
    <scope>NUCLEOTIDE SEQUENCE [LARGE SCALE GENOMIC DNA]</scope>
    <source>
        <strain evidence="1">CF27</strain>
    </source>
</reference>
<evidence type="ECO:0000313" key="1">
    <source>
        <dbReference type="EMBL" id="CDQ11669.1"/>
    </source>
</evidence>
<dbReference type="Gene3D" id="3.40.50.150">
    <property type="entry name" value="Vaccinia Virus protein VP39"/>
    <property type="match status" value="1"/>
</dbReference>
<dbReference type="Pfam" id="PF02353">
    <property type="entry name" value="CMAS"/>
    <property type="match status" value="1"/>
</dbReference>
<comment type="caution">
    <text evidence="1">The sequence shown here is derived from an EMBL/GenBank/DDBJ whole genome shotgun (WGS) entry which is preliminary data.</text>
</comment>
<dbReference type="InterPro" id="IPR029063">
    <property type="entry name" value="SAM-dependent_MTases_sf"/>
</dbReference>
<organism evidence="1">
    <name type="scientific">Acidithiobacillus ferrivorans</name>
    <dbReference type="NCBI Taxonomy" id="160808"/>
    <lineage>
        <taxon>Bacteria</taxon>
        <taxon>Pseudomonadati</taxon>
        <taxon>Pseudomonadota</taxon>
        <taxon>Acidithiobacillia</taxon>
        <taxon>Acidithiobacillales</taxon>
        <taxon>Acidithiobacillaceae</taxon>
        <taxon>Acidithiobacillus</taxon>
    </lineage>
</organism>
<accession>A0A060UYW3</accession>
<proteinExistence type="predicted"/>
<name>A0A060UYW3_9PROT</name>
<dbReference type="AlphaFoldDB" id="A0A060UYW3"/>